<dbReference type="Pfam" id="PF13373">
    <property type="entry name" value="Dsc3_C"/>
    <property type="match status" value="1"/>
</dbReference>
<feature type="compositionally biased region" description="Basic and acidic residues" evidence="1">
    <location>
        <begin position="197"/>
        <end position="217"/>
    </location>
</feature>
<dbReference type="SUPFAM" id="SSF54236">
    <property type="entry name" value="Ubiquitin-like"/>
    <property type="match status" value="1"/>
</dbReference>
<evidence type="ECO:0000313" key="5">
    <source>
        <dbReference type="Proteomes" id="UP001516023"/>
    </source>
</evidence>
<feature type="compositionally biased region" description="Low complexity" evidence="1">
    <location>
        <begin position="32"/>
        <end position="48"/>
    </location>
</feature>
<protein>
    <recommendedName>
        <fullName evidence="3">DSC E3 ubiquitin ligase complex subunit 3 C-terminal domain-containing protein</fullName>
    </recommendedName>
</protein>
<evidence type="ECO:0000256" key="2">
    <source>
        <dbReference type="SAM" id="Phobius"/>
    </source>
</evidence>
<feature type="region of interest" description="Disordered" evidence="1">
    <location>
        <begin position="177"/>
        <end position="217"/>
    </location>
</feature>
<keyword evidence="2" id="KW-0472">Membrane</keyword>
<keyword evidence="2" id="KW-1133">Transmembrane helix</keyword>
<evidence type="ECO:0000259" key="3">
    <source>
        <dbReference type="Pfam" id="PF13373"/>
    </source>
</evidence>
<accession>A0ABD3P5Z1</accession>
<evidence type="ECO:0000313" key="4">
    <source>
        <dbReference type="EMBL" id="KAL3782838.1"/>
    </source>
</evidence>
<keyword evidence="2" id="KW-0812">Transmembrane</keyword>
<feature type="domain" description="DSC E3 ubiquitin ligase complex subunit 3 C-terminal" evidence="3">
    <location>
        <begin position="403"/>
        <end position="586"/>
    </location>
</feature>
<feature type="transmembrane region" description="Helical" evidence="2">
    <location>
        <begin position="541"/>
        <end position="560"/>
    </location>
</feature>
<reference evidence="4 5" key="1">
    <citation type="journal article" date="2020" name="G3 (Bethesda)">
        <title>Improved Reference Genome for Cyclotella cryptica CCMP332, a Model for Cell Wall Morphogenesis, Salinity Adaptation, and Lipid Production in Diatoms (Bacillariophyta).</title>
        <authorList>
            <person name="Roberts W.R."/>
            <person name="Downey K.M."/>
            <person name="Ruck E.C."/>
            <person name="Traller J.C."/>
            <person name="Alverson A.J."/>
        </authorList>
    </citation>
    <scope>NUCLEOTIDE SEQUENCE [LARGE SCALE GENOMIC DNA]</scope>
    <source>
        <strain evidence="4 5">CCMP332</strain>
    </source>
</reference>
<feature type="compositionally biased region" description="Acidic residues" evidence="1">
    <location>
        <begin position="184"/>
        <end position="196"/>
    </location>
</feature>
<organism evidence="4 5">
    <name type="scientific">Cyclotella cryptica</name>
    <dbReference type="NCBI Taxonomy" id="29204"/>
    <lineage>
        <taxon>Eukaryota</taxon>
        <taxon>Sar</taxon>
        <taxon>Stramenopiles</taxon>
        <taxon>Ochrophyta</taxon>
        <taxon>Bacillariophyta</taxon>
        <taxon>Coscinodiscophyceae</taxon>
        <taxon>Thalassiosirophycidae</taxon>
        <taxon>Stephanodiscales</taxon>
        <taxon>Stephanodiscaceae</taxon>
        <taxon>Cyclotella</taxon>
    </lineage>
</organism>
<keyword evidence="5" id="KW-1185">Reference proteome</keyword>
<dbReference type="AlphaFoldDB" id="A0ABD3P5Z1"/>
<name>A0ABD3P5Z1_9STRA</name>
<proteinExistence type="predicted"/>
<dbReference type="EMBL" id="JABMIG020000275">
    <property type="protein sequence ID" value="KAL3782838.1"/>
    <property type="molecule type" value="Genomic_DNA"/>
</dbReference>
<dbReference type="Proteomes" id="UP001516023">
    <property type="component" value="Unassembled WGS sequence"/>
</dbReference>
<evidence type="ECO:0000256" key="1">
    <source>
        <dbReference type="SAM" id="MobiDB-lite"/>
    </source>
</evidence>
<dbReference type="InterPro" id="IPR029071">
    <property type="entry name" value="Ubiquitin-like_domsf"/>
</dbReference>
<feature type="compositionally biased region" description="Basic and acidic residues" evidence="1">
    <location>
        <begin position="324"/>
        <end position="334"/>
    </location>
</feature>
<comment type="caution">
    <text evidence="4">The sequence shown here is derived from an EMBL/GenBank/DDBJ whole genome shotgun (WGS) entry which is preliminary data.</text>
</comment>
<gene>
    <name evidence="4" type="ORF">HJC23_011171</name>
</gene>
<feature type="region of interest" description="Disordered" evidence="1">
    <location>
        <begin position="1"/>
        <end position="48"/>
    </location>
</feature>
<sequence length="595" mass="64941">MHPFSALRSEKQDTSNTTVAVAPHSLPSHGESSTTSPDGTSPSSSSSTFPLRIKLNTFDYVLNVTGSATVGTLKRCILQRHLDNANTDNDGDGDDHYLRLIVRGRMMAPDSATLDSFAVSTLDVIHAVLAKEGRGAQARMLRRLNQVEDGRSGRGGGGGDSLHRLWRRIGIDASGVVVSRSHEEESDDSSEEDTDHDEAHGHDDVEANRDGGRRVRERRGFDRLRSVSGKMWMYKNATTHSFQRLTSLSLFSHHITTNDQRQTGMTREEVNTIRLYFARSVDRYIERRRILIRASNQMRNRLNRARDSSRSANAPAAVGGGGRSRRESRDRLDTGDDSTNSLLDVELSEGGGSEDDGGGEGEGGRDAVLSTGRTPQVNADLLERGSNHDATNPSMLETPAVEEGEGEEILLDRRRMEDEWMSTQGPYSEFRMNLNTSNPLLLAAISGNNTTNPSLISAMGTGRRGGLGPGLFFRRNHNNNGTLSASNNANGGLSFEAEDDDDDLMFGSLGPNGAFLRNSSANSAFHPYIGPLPSAGTDKDFVWGFILGFFVGFIMLFWVWMPTVPHKQKIGIICGISFQLGLNLLRKSGEGGVSI</sequence>
<feature type="region of interest" description="Disordered" evidence="1">
    <location>
        <begin position="301"/>
        <end position="371"/>
    </location>
</feature>
<dbReference type="InterPro" id="IPR025390">
    <property type="entry name" value="Dsc3_C"/>
</dbReference>